<sequence length="194" mass="21918">MYVRDAKNREEVWLLDHIEAMGLDETAFRSRDYVVAVDEESGEKAGFGRIRVHKPEDSDDVCELTSIGVLENWRGQGVGAHVVERLVEYAGDEGFDTVYALTGEGAYLAQFGFQRVSESDLPAVLQDRLEDKREGSDPDAVPLSIDVDEFRMPERFREAFKRAPDGREDARDEESPEDFGIDPDSATYKYDTGR</sequence>
<name>A0ABD6BAQ9_9EURY</name>
<dbReference type="GO" id="GO:0016746">
    <property type="term" value="F:acyltransferase activity"/>
    <property type="evidence" value="ECO:0007669"/>
    <property type="project" value="UniProtKB-KW"/>
</dbReference>
<dbReference type="EMBL" id="JBHUDI010000001">
    <property type="protein sequence ID" value="MFD1562051.1"/>
    <property type="molecule type" value="Genomic_DNA"/>
</dbReference>
<dbReference type="SUPFAM" id="SSF55729">
    <property type="entry name" value="Acyl-CoA N-acyltransferases (Nat)"/>
    <property type="match status" value="1"/>
</dbReference>
<gene>
    <name evidence="3" type="ORF">ACFR99_00485</name>
</gene>
<comment type="caution">
    <text evidence="3">The sequence shown here is derived from an EMBL/GenBank/DDBJ whole genome shotgun (WGS) entry which is preliminary data.</text>
</comment>
<dbReference type="PROSITE" id="PS51186">
    <property type="entry name" value="GNAT"/>
    <property type="match status" value="1"/>
</dbReference>
<keyword evidence="3" id="KW-0012">Acyltransferase</keyword>
<reference evidence="3 4" key="1">
    <citation type="journal article" date="2019" name="Int. J. Syst. Evol. Microbiol.">
        <title>The Global Catalogue of Microorganisms (GCM) 10K type strain sequencing project: providing services to taxonomists for standard genome sequencing and annotation.</title>
        <authorList>
            <consortium name="The Broad Institute Genomics Platform"/>
            <consortium name="The Broad Institute Genome Sequencing Center for Infectious Disease"/>
            <person name="Wu L."/>
            <person name="Ma J."/>
        </authorList>
    </citation>
    <scope>NUCLEOTIDE SEQUENCE [LARGE SCALE GENOMIC DNA]</scope>
    <source>
        <strain evidence="3 4">CGMCC 1.12230</strain>
    </source>
</reference>
<keyword evidence="4" id="KW-1185">Reference proteome</keyword>
<feature type="domain" description="N-acetyltransferase" evidence="2">
    <location>
        <begin position="1"/>
        <end position="148"/>
    </location>
</feature>
<feature type="compositionally biased region" description="Acidic residues" evidence="1">
    <location>
        <begin position="171"/>
        <end position="181"/>
    </location>
</feature>
<feature type="compositionally biased region" description="Basic and acidic residues" evidence="1">
    <location>
        <begin position="159"/>
        <end position="170"/>
    </location>
</feature>
<evidence type="ECO:0000256" key="1">
    <source>
        <dbReference type="SAM" id="MobiDB-lite"/>
    </source>
</evidence>
<dbReference type="AlphaFoldDB" id="A0ABD6BAQ9"/>
<keyword evidence="3" id="KW-0808">Transferase</keyword>
<accession>A0ABD6BAQ9</accession>
<dbReference type="CDD" id="cd04301">
    <property type="entry name" value="NAT_SF"/>
    <property type="match status" value="1"/>
</dbReference>
<proteinExistence type="predicted"/>
<dbReference type="InterPro" id="IPR000182">
    <property type="entry name" value="GNAT_dom"/>
</dbReference>
<dbReference type="InterPro" id="IPR016181">
    <property type="entry name" value="Acyl_CoA_acyltransferase"/>
</dbReference>
<evidence type="ECO:0000313" key="3">
    <source>
        <dbReference type="EMBL" id="MFD1562051.1"/>
    </source>
</evidence>
<dbReference type="Proteomes" id="UP001597076">
    <property type="component" value="Unassembled WGS sequence"/>
</dbReference>
<feature type="region of interest" description="Disordered" evidence="1">
    <location>
        <begin position="159"/>
        <end position="194"/>
    </location>
</feature>
<dbReference type="RefSeq" id="WP_390283229.1">
    <property type="nucleotide sequence ID" value="NZ_JBHUDI010000001.1"/>
</dbReference>
<evidence type="ECO:0000313" key="4">
    <source>
        <dbReference type="Proteomes" id="UP001597076"/>
    </source>
</evidence>
<evidence type="ECO:0000259" key="2">
    <source>
        <dbReference type="PROSITE" id="PS51186"/>
    </source>
</evidence>
<dbReference type="Pfam" id="PF00583">
    <property type="entry name" value="Acetyltransf_1"/>
    <property type="match status" value="1"/>
</dbReference>
<dbReference type="Gene3D" id="3.40.630.30">
    <property type="match status" value="1"/>
</dbReference>
<dbReference type="EC" id="2.3.-.-" evidence="3"/>
<organism evidence="3 4">
    <name type="scientific">Haloarchaeobius amylolyticus</name>
    <dbReference type="NCBI Taxonomy" id="1198296"/>
    <lineage>
        <taxon>Archaea</taxon>
        <taxon>Methanobacteriati</taxon>
        <taxon>Methanobacteriota</taxon>
        <taxon>Stenosarchaea group</taxon>
        <taxon>Halobacteria</taxon>
        <taxon>Halobacteriales</taxon>
        <taxon>Halorubellaceae</taxon>
        <taxon>Haloarchaeobius</taxon>
    </lineage>
</organism>
<protein>
    <submittedName>
        <fullName evidence="3">GNAT family N-acetyltransferase</fullName>
        <ecNumber evidence="3">2.3.-.-</ecNumber>
    </submittedName>
</protein>